<evidence type="ECO:0000313" key="1">
    <source>
        <dbReference type="EMBL" id="VEL07343.1"/>
    </source>
</evidence>
<dbReference type="EMBL" id="CAAALY010001533">
    <property type="protein sequence ID" value="VEL07343.1"/>
    <property type="molecule type" value="Genomic_DNA"/>
</dbReference>
<accession>A0A3S5AX55</accession>
<dbReference type="PANTHER" id="PTHR11440">
    <property type="entry name" value="LECITHIN-CHOLESTEROL ACYLTRANSFERASE-RELATED"/>
    <property type="match status" value="1"/>
</dbReference>
<sequence length="163" mass="18802">MTENPGFVPMLKVLVEETYNNSKNRKVALLGHSMGGTYSLYFLNKMSEEWRSQYIDSLILISVPLGGSFKLFKILVEGDNLDVPLLNPTNYRDLIKSFSSLHMMYPKSPPWKPSDVVMQFENSHNLTLQDAEQIYNLFGDTDEYVREPGQMYSPYGIYSIHFQ</sequence>
<dbReference type="AlphaFoldDB" id="A0A3S5AX55"/>
<gene>
    <name evidence="1" type="ORF">PXEA_LOCUS783</name>
</gene>
<reference evidence="1" key="1">
    <citation type="submission" date="2018-11" db="EMBL/GenBank/DDBJ databases">
        <authorList>
            <consortium name="Pathogen Informatics"/>
        </authorList>
    </citation>
    <scope>NUCLEOTIDE SEQUENCE</scope>
</reference>
<dbReference type="Pfam" id="PF02450">
    <property type="entry name" value="LCAT"/>
    <property type="match status" value="1"/>
</dbReference>
<dbReference type="GO" id="GO:0008374">
    <property type="term" value="F:O-acyltransferase activity"/>
    <property type="evidence" value="ECO:0007669"/>
    <property type="project" value="InterPro"/>
</dbReference>
<name>A0A3S5AX55_9PLAT</name>
<protein>
    <submittedName>
        <fullName evidence="1">Uncharacterized protein</fullName>
    </submittedName>
</protein>
<dbReference type="Gene3D" id="3.40.50.1820">
    <property type="entry name" value="alpha/beta hydrolase"/>
    <property type="match status" value="1"/>
</dbReference>
<dbReference type="OrthoDB" id="190846at2759"/>
<proteinExistence type="predicted"/>
<dbReference type="InterPro" id="IPR029058">
    <property type="entry name" value="AB_hydrolase_fold"/>
</dbReference>
<dbReference type="Proteomes" id="UP000784294">
    <property type="component" value="Unassembled WGS sequence"/>
</dbReference>
<dbReference type="GO" id="GO:0006629">
    <property type="term" value="P:lipid metabolic process"/>
    <property type="evidence" value="ECO:0007669"/>
    <property type="project" value="InterPro"/>
</dbReference>
<keyword evidence="2" id="KW-1185">Reference proteome</keyword>
<dbReference type="SUPFAM" id="SSF53474">
    <property type="entry name" value="alpha/beta-Hydrolases"/>
    <property type="match status" value="1"/>
</dbReference>
<dbReference type="InterPro" id="IPR003386">
    <property type="entry name" value="LACT/PDAT_acylTrfase"/>
</dbReference>
<organism evidence="1 2">
    <name type="scientific">Protopolystoma xenopodis</name>
    <dbReference type="NCBI Taxonomy" id="117903"/>
    <lineage>
        <taxon>Eukaryota</taxon>
        <taxon>Metazoa</taxon>
        <taxon>Spiralia</taxon>
        <taxon>Lophotrochozoa</taxon>
        <taxon>Platyhelminthes</taxon>
        <taxon>Monogenea</taxon>
        <taxon>Polyopisthocotylea</taxon>
        <taxon>Polystomatidea</taxon>
        <taxon>Polystomatidae</taxon>
        <taxon>Protopolystoma</taxon>
    </lineage>
</organism>
<evidence type="ECO:0000313" key="2">
    <source>
        <dbReference type="Proteomes" id="UP000784294"/>
    </source>
</evidence>
<comment type="caution">
    <text evidence="1">The sequence shown here is derived from an EMBL/GenBank/DDBJ whole genome shotgun (WGS) entry which is preliminary data.</text>
</comment>